<dbReference type="PANTHER" id="PTHR18901">
    <property type="entry name" value="2-DEOXYGLUCOSE-6-PHOSPHATE PHOSPHATASE 2"/>
    <property type="match status" value="1"/>
</dbReference>
<evidence type="ECO:0000313" key="1">
    <source>
        <dbReference type="EMBL" id="RSU03137.1"/>
    </source>
</evidence>
<dbReference type="InterPro" id="IPR023214">
    <property type="entry name" value="HAD_sf"/>
</dbReference>
<dbReference type="PRINTS" id="PR00413">
    <property type="entry name" value="HADHALOGNASE"/>
</dbReference>
<dbReference type="PANTHER" id="PTHR18901:SF38">
    <property type="entry name" value="PSEUDOURIDINE-5'-PHOSPHATASE"/>
    <property type="match status" value="1"/>
</dbReference>
<dbReference type="NCBIfam" id="TIGR01509">
    <property type="entry name" value="HAD-SF-IA-v3"/>
    <property type="match status" value="1"/>
</dbReference>
<dbReference type="InterPro" id="IPR023198">
    <property type="entry name" value="PGP-like_dom2"/>
</dbReference>
<dbReference type="InterPro" id="IPR036412">
    <property type="entry name" value="HAD-like_sf"/>
</dbReference>
<organism evidence="1 2">
    <name type="scientific">Vagococcus fessus</name>
    <dbReference type="NCBI Taxonomy" id="120370"/>
    <lineage>
        <taxon>Bacteria</taxon>
        <taxon>Bacillati</taxon>
        <taxon>Bacillota</taxon>
        <taxon>Bacilli</taxon>
        <taxon>Lactobacillales</taxon>
        <taxon>Enterococcaceae</taxon>
        <taxon>Vagococcus</taxon>
    </lineage>
</organism>
<protein>
    <recommendedName>
        <fullName evidence="3">HAD family hydrolase</fullName>
    </recommendedName>
</protein>
<dbReference type="SFLD" id="SFLDG01135">
    <property type="entry name" value="C1.5.6:_HAD__Beta-PGM__Phospha"/>
    <property type="match status" value="1"/>
</dbReference>
<dbReference type="SFLD" id="SFLDG01129">
    <property type="entry name" value="C1.5:_HAD__Beta-PGM__Phosphata"/>
    <property type="match status" value="1"/>
</dbReference>
<dbReference type="SFLD" id="SFLDS00003">
    <property type="entry name" value="Haloacid_Dehalogenase"/>
    <property type="match status" value="1"/>
</dbReference>
<keyword evidence="2" id="KW-1185">Reference proteome</keyword>
<dbReference type="InterPro" id="IPR006439">
    <property type="entry name" value="HAD-SF_hydro_IA"/>
</dbReference>
<sequence length="221" mass="24686">MSKSYKGIIFDMDGLLFDTESIYCDVHTALAPDYGIKGYDEAYYMRHVGKSDEELHEAFYTDFISAGKEAIDEFIQVTYAETERRFEAGLVDLKPGARELLDQLKEQNIPCIIASSNLRRFIDILVREAGISDYFIDIVSSEDVKRAKPDPEIVEKAVARLGLESSECLMLEDSINGVRAAYGAGVDVVVVPDLLQPNPEMVEKAESIVTSLVDVKEMLTK</sequence>
<dbReference type="InterPro" id="IPR041492">
    <property type="entry name" value="HAD_2"/>
</dbReference>
<name>A0A430A7T6_9ENTE</name>
<dbReference type="OrthoDB" id="9797743at2"/>
<dbReference type="NCBIfam" id="TIGR01549">
    <property type="entry name" value="HAD-SF-IA-v1"/>
    <property type="match status" value="1"/>
</dbReference>
<evidence type="ECO:0000313" key="2">
    <source>
        <dbReference type="Proteomes" id="UP000287101"/>
    </source>
</evidence>
<dbReference type="Gene3D" id="1.10.150.240">
    <property type="entry name" value="Putative phosphatase, domain 2"/>
    <property type="match status" value="1"/>
</dbReference>
<dbReference type="AlphaFoldDB" id="A0A430A7T6"/>
<comment type="caution">
    <text evidence="1">The sequence shown here is derived from an EMBL/GenBank/DDBJ whole genome shotgun (WGS) entry which is preliminary data.</text>
</comment>
<dbReference type="RefSeq" id="WP_126831349.1">
    <property type="nucleotide sequence ID" value="NZ_CBCRYB010000004.1"/>
</dbReference>
<gene>
    <name evidence="1" type="ORF">CBF31_05310</name>
</gene>
<dbReference type="SUPFAM" id="SSF56784">
    <property type="entry name" value="HAD-like"/>
    <property type="match status" value="1"/>
</dbReference>
<evidence type="ECO:0008006" key="3">
    <source>
        <dbReference type="Google" id="ProtNLM"/>
    </source>
</evidence>
<proteinExistence type="predicted"/>
<dbReference type="Gene3D" id="3.40.50.1000">
    <property type="entry name" value="HAD superfamily/HAD-like"/>
    <property type="match status" value="1"/>
</dbReference>
<reference evidence="1 2" key="1">
    <citation type="submission" date="2017-05" db="EMBL/GenBank/DDBJ databases">
        <title>Vagococcus spp. assemblies.</title>
        <authorList>
            <person name="Gulvik C.A."/>
        </authorList>
    </citation>
    <scope>NUCLEOTIDE SEQUENCE [LARGE SCALE GENOMIC DNA]</scope>
    <source>
        <strain evidence="1 2">CCUG 41755</strain>
    </source>
</reference>
<dbReference type="Pfam" id="PF13419">
    <property type="entry name" value="HAD_2"/>
    <property type="match status" value="1"/>
</dbReference>
<accession>A0A430A7T6</accession>
<dbReference type="EMBL" id="NGJY01000002">
    <property type="protein sequence ID" value="RSU03137.1"/>
    <property type="molecule type" value="Genomic_DNA"/>
</dbReference>
<dbReference type="Proteomes" id="UP000287101">
    <property type="component" value="Unassembled WGS sequence"/>
</dbReference>